<evidence type="ECO:0000256" key="1">
    <source>
        <dbReference type="SAM" id="MobiDB-lite"/>
    </source>
</evidence>
<gene>
    <name evidence="4" type="ORF">EJ06DRAFT_533276</name>
</gene>
<dbReference type="Proteomes" id="UP000799640">
    <property type="component" value="Unassembled WGS sequence"/>
</dbReference>
<name>A0A6G1HMV1_9PEZI</name>
<dbReference type="EMBL" id="ML996704">
    <property type="protein sequence ID" value="KAF2397085.1"/>
    <property type="molecule type" value="Genomic_DNA"/>
</dbReference>
<feature type="domain" description="Peroxisomal membrane protein PEX14-like KPWE" evidence="2">
    <location>
        <begin position="117"/>
        <end position="160"/>
    </location>
</feature>
<dbReference type="PANTHER" id="PTHR36855">
    <property type="entry name" value="CHROMOSOME 10, WHOLE GENOME SHOTGUN SEQUENCE"/>
    <property type="match status" value="1"/>
</dbReference>
<dbReference type="PANTHER" id="PTHR36855:SF1">
    <property type="entry name" value="PEROXISOME MEMBRANE ANCHOR PROTEIN PEX14P N-TERMINAL DOMAIN-CONTAINING PROTEIN"/>
    <property type="match status" value="1"/>
</dbReference>
<dbReference type="Pfam" id="PF25871">
    <property type="entry name" value="HTH_76"/>
    <property type="match status" value="1"/>
</dbReference>
<proteinExistence type="predicted"/>
<evidence type="ECO:0000259" key="2">
    <source>
        <dbReference type="Pfam" id="PF17733"/>
    </source>
</evidence>
<dbReference type="InterPro" id="IPR040554">
    <property type="entry name" value="KPWE_PEX14_dom"/>
</dbReference>
<reference evidence="4" key="1">
    <citation type="journal article" date="2020" name="Stud. Mycol.">
        <title>101 Dothideomycetes genomes: a test case for predicting lifestyles and emergence of pathogens.</title>
        <authorList>
            <person name="Haridas S."/>
            <person name="Albert R."/>
            <person name="Binder M."/>
            <person name="Bloem J."/>
            <person name="Labutti K."/>
            <person name="Salamov A."/>
            <person name="Andreopoulos B."/>
            <person name="Baker S."/>
            <person name="Barry K."/>
            <person name="Bills G."/>
            <person name="Bluhm B."/>
            <person name="Cannon C."/>
            <person name="Castanera R."/>
            <person name="Culley D."/>
            <person name="Daum C."/>
            <person name="Ezra D."/>
            <person name="Gonzalez J."/>
            <person name="Henrissat B."/>
            <person name="Kuo A."/>
            <person name="Liang C."/>
            <person name="Lipzen A."/>
            <person name="Lutzoni F."/>
            <person name="Magnuson J."/>
            <person name="Mondo S."/>
            <person name="Nolan M."/>
            <person name="Ohm R."/>
            <person name="Pangilinan J."/>
            <person name="Park H.-J."/>
            <person name="Ramirez L."/>
            <person name="Alfaro M."/>
            <person name="Sun H."/>
            <person name="Tritt A."/>
            <person name="Yoshinaga Y."/>
            <person name="Zwiers L.-H."/>
            <person name="Turgeon B."/>
            <person name="Goodwin S."/>
            <person name="Spatafora J."/>
            <person name="Crous P."/>
            <person name="Grigoriev I."/>
        </authorList>
    </citation>
    <scope>NUCLEOTIDE SEQUENCE</scope>
    <source>
        <strain evidence="4">CBS 262.69</strain>
    </source>
</reference>
<organism evidence="4 5">
    <name type="scientific">Trichodelitschia bisporula</name>
    <dbReference type="NCBI Taxonomy" id="703511"/>
    <lineage>
        <taxon>Eukaryota</taxon>
        <taxon>Fungi</taxon>
        <taxon>Dikarya</taxon>
        <taxon>Ascomycota</taxon>
        <taxon>Pezizomycotina</taxon>
        <taxon>Dothideomycetes</taxon>
        <taxon>Dothideomycetes incertae sedis</taxon>
        <taxon>Phaeotrichales</taxon>
        <taxon>Phaeotrichaceae</taxon>
        <taxon>Trichodelitschia</taxon>
    </lineage>
</organism>
<dbReference type="AlphaFoldDB" id="A0A6G1HMV1"/>
<protein>
    <submittedName>
        <fullName evidence="4">Uncharacterized protein</fullName>
    </submittedName>
</protein>
<dbReference type="InterPro" id="IPR058841">
    <property type="entry name" value="HTH_76"/>
</dbReference>
<sequence>MASAAVTSVCPTAEDVFAQVEQYPWDVDEEFHGGLSAILGPDPTPDQASALTLRARCFYYSRKFNTSVDFDGYKAWRQAKHLPPPSLRFNGTVAASAEDPLLQTSAEPPAPEAPRFSYQDIVEMIQTGKPVPGIKEIPNTVLEGQGTQATRTVRRKPWEKDVSSEPAPQSEVRSES</sequence>
<evidence type="ECO:0000313" key="4">
    <source>
        <dbReference type="EMBL" id="KAF2397085.1"/>
    </source>
</evidence>
<evidence type="ECO:0000259" key="3">
    <source>
        <dbReference type="Pfam" id="PF25871"/>
    </source>
</evidence>
<feature type="region of interest" description="Disordered" evidence="1">
    <location>
        <begin position="133"/>
        <end position="176"/>
    </location>
</feature>
<dbReference type="OrthoDB" id="9936937at2759"/>
<accession>A0A6G1HMV1</accession>
<evidence type="ECO:0000313" key="5">
    <source>
        <dbReference type="Proteomes" id="UP000799640"/>
    </source>
</evidence>
<feature type="domain" description="PEX14-like helix-turn-helix" evidence="3">
    <location>
        <begin position="14"/>
        <end position="80"/>
    </location>
</feature>
<keyword evidence="5" id="KW-1185">Reference proteome</keyword>
<dbReference type="Pfam" id="PF17733">
    <property type="entry name" value="KPWE_dom"/>
    <property type="match status" value="1"/>
</dbReference>